<evidence type="ECO:0000313" key="2">
    <source>
        <dbReference type="Proteomes" id="UP000237819"/>
    </source>
</evidence>
<dbReference type="Gene3D" id="3.30.559.10">
    <property type="entry name" value="Chloramphenicol acetyltransferase-like domain"/>
    <property type="match status" value="1"/>
</dbReference>
<dbReference type="AlphaFoldDB" id="A0A2S8GIJ2"/>
<dbReference type="EMBL" id="PUHZ01000020">
    <property type="protein sequence ID" value="PQO44272.1"/>
    <property type="molecule type" value="Genomic_DNA"/>
</dbReference>
<sequence>MSQVAEVPKSDIRSSMQNLFPLPLSPVEKFMVADGRPQYPMMCDVEARFQGTIERGPFEEALQFALERAPLFCSVIERDKKRGDVWMLTEKRPEVDWGVYGEPYAERYDELIDLRQNVGMRIYVRSGSERSTIMFHFHHACADGVGIFAFIEDLLIGYNNATPGAKPTTPRKLEPERLKNRCNSALENPTIWQGLCDVGSGIASAYRFFAERPLPLTSGLAQLPADAPRKQRGMITKSLSNETTVALRKFSTESKVTLNDLLIRDLFLALHEQIQRQGYAINRRQLRVLMPQNLRGRGDNAMPVTNDVGFAFLTRHGDFCLQSEELRKSLAWETSAIRSNHLSRYFIGGLEAVQKLGVLPWMLNGKICFATAVLTNFGNSWRRFAAKLPVAGGGLIAGNLVYDSLVGVPPVRPRTSAAFSVTTTSEQILLTVKQDPYHYSQEESETLLSLFCEKVTQTADLAR</sequence>
<protein>
    <recommendedName>
        <fullName evidence="3">Condensation domain-containing protein</fullName>
    </recommendedName>
</protein>
<dbReference type="SUPFAM" id="SSF52777">
    <property type="entry name" value="CoA-dependent acyltransferases"/>
    <property type="match status" value="1"/>
</dbReference>
<gene>
    <name evidence="1" type="ORF">C5Y93_20130</name>
</gene>
<dbReference type="Proteomes" id="UP000237819">
    <property type="component" value="Unassembled WGS sequence"/>
</dbReference>
<name>A0A2S8GIJ2_9BACT</name>
<proteinExistence type="predicted"/>
<comment type="caution">
    <text evidence="1">The sequence shown here is derived from an EMBL/GenBank/DDBJ whole genome shotgun (WGS) entry which is preliminary data.</text>
</comment>
<organism evidence="1 2">
    <name type="scientific">Blastopirellula marina</name>
    <dbReference type="NCBI Taxonomy" id="124"/>
    <lineage>
        <taxon>Bacteria</taxon>
        <taxon>Pseudomonadati</taxon>
        <taxon>Planctomycetota</taxon>
        <taxon>Planctomycetia</taxon>
        <taxon>Pirellulales</taxon>
        <taxon>Pirellulaceae</taxon>
        <taxon>Blastopirellula</taxon>
    </lineage>
</organism>
<dbReference type="Gene3D" id="3.30.559.30">
    <property type="entry name" value="Nonribosomal peptide synthetase, condensation domain"/>
    <property type="match status" value="1"/>
</dbReference>
<evidence type="ECO:0008006" key="3">
    <source>
        <dbReference type="Google" id="ProtNLM"/>
    </source>
</evidence>
<accession>A0A2S8GIJ2</accession>
<dbReference type="RefSeq" id="WP_105337241.1">
    <property type="nucleotide sequence ID" value="NZ_PUHZ01000020.1"/>
</dbReference>
<dbReference type="OrthoDB" id="232867at2"/>
<dbReference type="InterPro" id="IPR023213">
    <property type="entry name" value="CAT-like_dom_sf"/>
</dbReference>
<reference evidence="1 2" key="1">
    <citation type="submission" date="2018-02" db="EMBL/GenBank/DDBJ databases">
        <title>Comparative genomes isolates from brazilian mangrove.</title>
        <authorList>
            <person name="Araujo J.E."/>
            <person name="Taketani R.G."/>
            <person name="Silva M.C.P."/>
            <person name="Loureco M.V."/>
            <person name="Andreote F.D."/>
        </authorList>
    </citation>
    <scope>NUCLEOTIDE SEQUENCE [LARGE SCALE GENOMIC DNA]</scope>
    <source>
        <strain evidence="1 2">Nap-Phe MGV</strain>
    </source>
</reference>
<evidence type="ECO:0000313" key="1">
    <source>
        <dbReference type="EMBL" id="PQO44272.1"/>
    </source>
</evidence>